<keyword evidence="6" id="KW-1185">Reference proteome</keyword>
<dbReference type="Proteomes" id="UP001466331">
    <property type="component" value="Unassembled WGS sequence"/>
</dbReference>
<dbReference type="PROSITE" id="PS01031">
    <property type="entry name" value="SHSP"/>
    <property type="match status" value="1"/>
</dbReference>
<organism evidence="5 6">
    <name type="scientific">Rarispira pelagica</name>
    <dbReference type="NCBI Taxonomy" id="3141764"/>
    <lineage>
        <taxon>Bacteria</taxon>
        <taxon>Pseudomonadati</taxon>
        <taxon>Spirochaetota</taxon>
        <taxon>Spirochaetia</taxon>
        <taxon>Winmispirales</taxon>
        <taxon>Winmispiraceae</taxon>
        <taxon>Rarispira</taxon>
    </lineage>
</organism>
<evidence type="ECO:0000256" key="1">
    <source>
        <dbReference type="PROSITE-ProRule" id="PRU00285"/>
    </source>
</evidence>
<evidence type="ECO:0000313" key="6">
    <source>
        <dbReference type="Proteomes" id="UP001466331"/>
    </source>
</evidence>
<evidence type="ECO:0000259" key="4">
    <source>
        <dbReference type="PROSITE" id="PS01031"/>
    </source>
</evidence>
<dbReference type="InterPro" id="IPR008978">
    <property type="entry name" value="HSP20-like_chaperone"/>
</dbReference>
<gene>
    <name evidence="5" type="ORF">WKV44_00200</name>
</gene>
<feature type="domain" description="SHSP" evidence="4">
    <location>
        <begin position="50"/>
        <end position="172"/>
    </location>
</feature>
<feature type="coiled-coil region" evidence="3">
    <location>
        <begin position="1"/>
        <end position="28"/>
    </location>
</feature>
<dbReference type="CDD" id="cd06464">
    <property type="entry name" value="ACD_sHsps-like"/>
    <property type="match status" value="1"/>
</dbReference>
<keyword evidence="3" id="KW-0175">Coiled coil</keyword>
<comment type="caution">
    <text evidence="5">The sequence shown here is derived from an EMBL/GenBank/DDBJ whole genome shotgun (WGS) entry which is preliminary data.</text>
</comment>
<dbReference type="Pfam" id="PF00011">
    <property type="entry name" value="HSP20"/>
    <property type="match status" value="1"/>
</dbReference>
<dbReference type="SUPFAM" id="SSF49764">
    <property type="entry name" value="HSP20-like chaperones"/>
    <property type="match status" value="1"/>
</dbReference>
<dbReference type="RefSeq" id="WP_420068412.1">
    <property type="nucleotide sequence ID" value="NZ_JBCHKQ010000001.1"/>
</dbReference>
<proteinExistence type="inferred from homology"/>
<dbReference type="EMBL" id="JBCHKQ010000001">
    <property type="protein sequence ID" value="MEM5946958.1"/>
    <property type="molecule type" value="Genomic_DNA"/>
</dbReference>
<protein>
    <submittedName>
        <fullName evidence="5">Hsp20/alpha crystallin family protein</fullName>
    </submittedName>
</protein>
<dbReference type="Gene3D" id="2.60.40.790">
    <property type="match status" value="1"/>
</dbReference>
<evidence type="ECO:0000256" key="3">
    <source>
        <dbReference type="SAM" id="Coils"/>
    </source>
</evidence>
<sequence>MAKIEIDLDEIKSEIKKATKEFVNAVEENFKMGTEEVQRTFKNMSSGGEPYSDLSFPKVGGLKTNIFSTKDSSLVFEFLLPAVPEDSVELEFVGDYLVLSCSFSREDPAKEDAYFYRNEIKLPGELKARYYVPAESFDHDAVKAIFSRGILRVEIPARVKKIKAKKVNISSTDT</sequence>
<dbReference type="InterPro" id="IPR002068">
    <property type="entry name" value="A-crystallin/Hsp20_dom"/>
</dbReference>
<name>A0ABU9U8G6_9SPIR</name>
<accession>A0ABU9U8G6</accession>
<evidence type="ECO:0000256" key="2">
    <source>
        <dbReference type="RuleBase" id="RU003616"/>
    </source>
</evidence>
<reference evidence="5 6" key="1">
    <citation type="submission" date="2024-03" db="EMBL/GenBank/DDBJ databases">
        <title>Ignisphaera cupida sp. nov., a hyperthermophilic hydrolytic archaeon from a hot spring of Kamchatka, and proposal of Ignisphaeraceae fam. nov.</title>
        <authorList>
            <person name="Podosokorskaya O.A."/>
            <person name="Elcheninov A.G."/>
            <person name="Maltseva A.I."/>
            <person name="Zayulina K.S."/>
            <person name="Novikov A."/>
            <person name="Merkel A.Y."/>
        </authorList>
    </citation>
    <scope>NUCLEOTIDE SEQUENCE [LARGE SCALE GENOMIC DNA]</scope>
    <source>
        <strain evidence="5 6">38H-sp</strain>
    </source>
</reference>
<comment type="similarity">
    <text evidence="1 2">Belongs to the small heat shock protein (HSP20) family.</text>
</comment>
<evidence type="ECO:0000313" key="5">
    <source>
        <dbReference type="EMBL" id="MEM5946958.1"/>
    </source>
</evidence>